<dbReference type="PROSITE" id="PS50885">
    <property type="entry name" value="HAMP"/>
    <property type="match status" value="1"/>
</dbReference>
<feature type="domain" description="HAMP" evidence="6">
    <location>
        <begin position="211"/>
        <end position="259"/>
    </location>
</feature>
<evidence type="ECO:0000313" key="8">
    <source>
        <dbReference type="Proteomes" id="UP000622687"/>
    </source>
</evidence>
<dbReference type="GO" id="GO:0006935">
    <property type="term" value="P:chemotaxis"/>
    <property type="evidence" value="ECO:0007669"/>
    <property type="project" value="InterPro"/>
</dbReference>
<dbReference type="GO" id="GO:0016020">
    <property type="term" value="C:membrane"/>
    <property type="evidence" value="ECO:0007669"/>
    <property type="project" value="InterPro"/>
</dbReference>
<comment type="caution">
    <text evidence="7">The sequence shown here is derived from an EMBL/GenBank/DDBJ whole genome shotgun (WGS) entry which is preliminary data.</text>
</comment>
<dbReference type="PRINTS" id="PR00260">
    <property type="entry name" value="CHEMTRNSDUCR"/>
</dbReference>
<reference evidence="7" key="1">
    <citation type="submission" date="2020-12" db="EMBL/GenBank/DDBJ databases">
        <title>Clostridium thailandense sp. nov., a novel acetogenic bacterium isolated from peat land soil in Thailand.</title>
        <authorList>
            <person name="Chaikitkaew S."/>
            <person name="Birkeland N.K."/>
        </authorList>
    </citation>
    <scope>NUCLEOTIDE SEQUENCE</scope>
    <source>
        <strain evidence="7">DSM 17425</strain>
    </source>
</reference>
<dbReference type="AlphaFoldDB" id="A0A934M1V3"/>
<feature type="domain" description="Methyl-accepting transducer" evidence="5">
    <location>
        <begin position="278"/>
        <end position="529"/>
    </location>
</feature>
<dbReference type="InterPro" id="IPR004089">
    <property type="entry name" value="MCPsignal_dom"/>
</dbReference>
<evidence type="ECO:0000259" key="5">
    <source>
        <dbReference type="PROSITE" id="PS50111"/>
    </source>
</evidence>
<dbReference type="GO" id="GO:0007165">
    <property type="term" value="P:signal transduction"/>
    <property type="evidence" value="ECO:0007669"/>
    <property type="project" value="UniProtKB-KW"/>
</dbReference>
<keyword evidence="8" id="KW-1185">Reference proteome</keyword>
<dbReference type="RefSeq" id="WP_211140930.1">
    <property type="nucleotide sequence ID" value="NZ_JAEEGB010000003.1"/>
</dbReference>
<feature type="transmembrane region" description="Helical" evidence="4">
    <location>
        <begin position="181"/>
        <end position="203"/>
    </location>
</feature>
<evidence type="ECO:0000259" key="6">
    <source>
        <dbReference type="PROSITE" id="PS50885"/>
    </source>
</evidence>
<keyword evidence="4" id="KW-0812">Transmembrane</keyword>
<keyword evidence="4" id="KW-1133">Transmembrane helix</keyword>
<keyword evidence="1 3" id="KW-0807">Transducer</keyword>
<evidence type="ECO:0000256" key="3">
    <source>
        <dbReference type="PROSITE-ProRule" id="PRU00284"/>
    </source>
</evidence>
<evidence type="ECO:0000313" key="7">
    <source>
        <dbReference type="EMBL" id="MBI6871482.1"/>
    </source>
</evidence>
<keyword evidence="4" id="KW-0472">Membrane</keyword>
<dbReference type="GO" id="GO:0004888">
    <property type="term" value="F:transmembrane signaling receptor activity"/>
    <property type="evidence" value="ECO:0007669"/>
    <property type="project" value="InterPro"/>
</dbReference>
<dbReference type="CDD" id="cd06225">
    <property type="entry name" value="HAMP"/>
    <property type="match status" value="1"/>
</dbReference>
<dbReference type="SMART" id="SM00304">
    <property type="entry name" value="HAMP"/>
    <property type="match status" value="2"/>
</dbReference>
<dbReference type="SUPFAM" id="SSF58104">
    <property type="entry name" value="Methyl-accepting chemotaxis protein (MCP) signaling domain"/>
    <property type="match status" value="1"/>
</dbReference>
<dbReference type="InterPro" id="IPR004090">
    <property type="entry name" value="Chemotax_Me-accpt_rcpt"/>
</dbReference>
<dbReference type="InterPro" id="IPR003660">
    <property type="entry name" value="HAMP_dom"/>
</dbReference>
<comment type="similarity">
    <text evidence="2">Belongs to the methyl-accepting chemotaxis (MCP) protein family.</text>
</comment>
<dbReference type="SMART" id="SM00283">
    <property type="entry name" value="MA"/>
    <property type="match status" value="1"/>
</dbReference>
<evidence type="ECO:0000256" key="4">
    <source>
        <dbReference type="SAM" id="Phobius"/>
    </source>
</evidence>
<dbReference type="Pfam" id="PF00672">
    <property type="entry name" value="HAMP"/>
    <property type="match status" value="1"/>
</dbReference>
<protein>
    <submittedName>
        <fullName evidence="7">Methyl-accepting chemotaxis protein</fullName>
    </submittedName>
</protein>
<sequence>MRISKFLKLSAAIFLVLSILVGSSVYYLNICFKKEREAVSKQEESKQLGIDLVNASDYLTNEARRYVQFGEKIHYDNYWKEVNETKTRDKVVQRLKELNAPKDELELIEKAKGNSDVLIATEDAAMKAVAAGDFQKARVLMFDNNYDSNKKIITDPINEFQKKMNTRLQSETESAKKNLNIAMIFTNILIIILTTFILGVFVIMSKKIFGLSKVSDKLEELANNEGDLTLRLNIDSKDEIGQIAGSYNKMVENLQTLIKEVTNTTDKVVSSSQHLMYTSEEISAKMKNIFESAEQVAKASEDLSATIEEINASSQEIEFNTNNLTNKANDGTKSAVEIQERAIIVKNKGESAIIAANNVNDDNLSDIKQAIEAGKVVTEIRDMSQAIANIASQTNLLSLNAAIEAARAGEQGKGFAVVADEVRKLAEQSSTTASKIQEVVNGVEAAFSNLSNSAEKVLAFINNQVKSDYKLLVETGIQYEKDSAFVNNITKQISGSSKVVLEAIEEVSNAIQNVSATAEESAANSDEILNNINETALGIDKVAEASKEQAELVKNLSNMVRKFKV</sequence>
<accession>A0A934M1V3</accession>
<gene>
    <name evidence="7" type="ORF">I6U51_02025</name>
</gene>
<evidence type="ECO:0000256" key="1">
    <source>
        <dbReference type="ARBA" id="ARBA00023224"/>
    </source>
</evidence>
<dbReference type="Proteomes" id="UP000622687">
    <property type="component" value="Unassembled WGS sequence"/>
</dbReference>
<dbReference type="EMBL" id="JAEEGB010000003">
    <property type="protein sequence ID" value="MBI6871482.1"/>
    <property type="molecule type" value="Genomic_DNA"/>
</dbReference>
<evidence type="ECO:0000256" key="2">
    <source>
        <dbReference type="ARBA" id="ARBA00029447"/>
    </source>
</evidence>
<dbReference type="Pfam" id="PF00015">
    <property type="entry name" value="MCPsignal"/>
    <property type="match status" value="1"/>
</dbReference>
<name>A0A934M1V3_9CLOT</name>
<dbReference type="PANTHER" id="PTHR32089">
    <property type="entry name" value="METHYL-ACCEPTING CHEMOTAXIS PROTEIN MCPB"/>
    <property type="match status" value="1"/>
</dbReference>
<dbReference type="Gene3D" id="1.10.287.950">
    <property type="entry name" value="Methyl-accepting chemotaxis protein"/>
    <property type="match status" value="1"/>
</dbReference>
<proteinExistence type="inferred from homology"/>
<organism evidence="7 8">
    <name type="scientific">Clostridium aciditolerans</name>
    <dbReference type="NCBI Taxonomy" id="339861"/>
    <lineage>
        <taxon>Bacteria</taxon>
        <taxon>Bacillati</taxon>
        <taxon>Bacillota</taxon>
        <taxon>Clostridia</taxon>
        <taxon>Eubacteriales</taxon>
        <taxon>Clostridiaceae</taxon>
        <taxon>Clostridium</taxon>
    </lineage>
</organism>
<dbReference type="PROSITE" id="PS50111">
    <property type="entry name" value="CHEMOTAXIS_TRANSDUC_2"/>
    <property type="match status" value="1"/>
</dbReference>
<dbReference type="PANTHER" id="PTHR32089:SF112">
    <property type="entry name" value="LYSOZYME-LIKE PROTEIN-RELATED"/>
    <property type="match status" value="1"/>
</dbReference>